<organism evidence="1 2">
    <name type="scientific">Paenibacillus phytorum</name>
    <dbReference type="NCBI Taxonomy" id="2654977"/>
    <lineage>
        <taxon>Bacteria</taxon>
        <taxon>Bacillati</taxon>
        <taxon>Bacillota</taxon>
        <taxon>Bacilli</taxon>
        <taxon>Bacillales</taxon>
        <taxon>Paenibacillaceae</taxon>
        <taxon>Paenibacillus</taxon>
    </lineage>
</organism>
<dbReference type="InterPro" id="IPR019618">
    <property type="entry name" value="Spore_germination_GerPA"/>
</dbReference>
<name>A0ABX1XTL4_9BACL</name>
<reference evidence="1 2" key="1">
    <citation type="submission" date="2019-10" db="EMBL/GenBank/DDBJ databases">
        <title>Description of Paenibacillus terrestris sp. nov.</title>
        <authorList>
            <person name="Carlier A."/>
            <person name="Qi S."/>
        </authorList>
    </citation>
    <scope>NUCLEOTIDE SEQUENCE [LARGE SCALE GENOMIC DNA]</scope>
    <source>
        <strain evidence="1 2">LMG 31458</strain>
    </source>
</reference>
<comment type="caution">
    <text evidence="1">The sequence shown here is derived from an EMBL/GenBank/DDBJ whole genome shotgun (WGS) entry which is preliminary data.</text>
</comment>
<dbReference type="Pfam" id="PF10676">
    <property type="entry name" value="gerPA"/>
    <property type="match status" value="1"/>
</dbReference>
<protein>
    <submittedName>
        <fullName evidence="1">Spore gernimation protein</fullName>
    </submittedName>
</protein>
<evidence type="ECO:0000313" key="2">
    <source>
        <dbReference type="Proteomes" id="UP000616779"/>
    </source>
</evidence>
<gene>
    <name evidence="1" type="ORF">GC098_10690</name>
</gene>
<sequence length="75" mass="7811">MSFMPNVFNIFNININQVATGGVVNFGDNLLRGNAANSKAVGGNTVIGDATSSVNTDRNSVLDPDIIDQGNSNLV</sequence>
<keyword evidence="2" id="KW-1185">Reference proteome</keyword>
<evidence type="ECO:0000313" key="1">
    <source>
        <dbReference type="EMBL" id="NOU71880.1"/>
    </source>
</evidence>
<proteinExistence type="predicted"/>
<dbReference type="Proteomes" id="UP000616779">
    <property type="component" value="Unassembled WGS sequence"/>
</dbReference>
<dbReference type="EMBL" id="WHOA01000085">
    <property type="protein sequence ID" value="NOU71880.1"/>
    <property type="molecule type" value="Genomic_DNA"/>
</dbReference>
<accession>A0ABX1XTL4</accession>